<gene>
    <name evidence="2" type="ORF">PHLGIDRAFT_508046</name>
</gene>
<dbReference type="Pfam" id="PF13738">
    <property type="entry name" value="Pyr_redox_3"/>
    <property type="match status" value="1"/>
</dbReference>
<evidence type="ECO:0000313" key="2">
    <source>
        <dbReference type="EMBL" id="KIP12209.1"/>
    </source>
</evidence>
<evidence type="ECO:0000256" key="1">
    <source>
        <dbReference type="ARBA" id="ARBA00023002"/>
    </source>
</evidence>
<sequence>MSDDTPEVIASTWLSAFRKAVEDSDPLGVAATFLPHGWLRDVLTFTWNTRSIKGPADIASYLSASDTFVNAGFSQIKFSSDPYLRPSFSPGASGLQRGVEAGFDFEMPHALGRGYCRLGKDASGAWKALTVCTMLWDLKGYEELVGPRVDWEAEDHSWIEEERNRQQMVETNPYVLIIGGGHIGLTVAARFNQMDISALVIDQHPRIGDSWRRRYQSLRFHNPNHHHQMLYQPFPSNWPTYTPRDMMADWLESYAIHQCIVHWVSSGVEGKPVYDLDRKAWTVTVNRAGQEVQLRPAHIVVATGSLGAPYVPTLHNRGAFPGTAIHATEYVKPAPFQGQHVVVVGAANTAVDICEDLARGGAASVTMVQRGATCVVSRESIRRTVMQLWPLHVPIGTSDFKAASMPLGLIREMNIENQERQWEDEAELHAKLRKAGVKLWLGSEGQGQLIVAADNLFTGYDHGAADLMASGRIRVKQGAEPTAYSSTGLIMSDGTTLTADTVIFATGYTTMRDTAKAIFGEDLVNQTVDCMGLDNEYELLGHYRPSGHPGLWYAPGQFSLARFMSKQLAIQIKAIQIGILKQ</sequence>
<dbReference type="InterPro" id="IPR050982">
    <property type="entry name" value="Auxin_biosynth/cation_transpt"/>
</dbReference>
<dbReference type="PANTHER" id="PTHR43539:SF68">
    <property type="entry name" value="FLAVIN-BINDING MONOOXYGENASE-LIKE PROTEIN (AFU_ORTHOLOGUE AFUA_4G09220)"/>
    <property type="match status" value="1"/>
</dbReference>
<dbReference type="Proteomes" id="UP000053257">
    <property type="component" value="Unassembled WGS sequence"/>
</dbReference>
<dbReference type="STRING" id="745531.A0A0C3P2R6"/>
<dbReference type="SUPFAM" id="SSF51905">
    <property type="entry name" value="FAD/NAD(P)-binding domain"/>
    <property type="match status" value="2"/>
</dbReference>
<dbReference type="OrthoDB" id="74360at2759"/>
<keyword evidence="1" id="KW-0560">Oxidoreductase</keyword>
<keyword evidence="3" id="KW-1185">Reference proteome</keyword>
<evidence type="ECO:0008006" key="4">
    <source>
        <dbReference type="Google" id="ProtNLM"/>
    </source>
</evidence>
<dbReference type="PRINTS" id="PR00368">
    <property type="entry name" value="FADPNR"/>
</dbReference>
<dbReference type="Gene3D" id="3.50.50.60">
    <property type="entry name" value="FAD/NAD(P)-binding domain"/>
    <property type="match status" value="1"/>
</dbReference>
<dbReference type="GO" id="GO:0004497">
    <property type="term" value="F:monooxygenase activity"/>
    <property type="evidence" value="ECO:0007669"/>
    <property type="project" value="TreeGrafter"/>
</dbReference>
<dbReference type="HOGENOM" id="CLU_015676_1_0_1"/>
<dbReference type="EMBL" id="KN840441">
    <property type="protein sequence ID" value="KIP12209.1"/>
    <property type="molecule type" value="Genomic_DNA"/>
</dbReference>
<accession>A0A0C3P2R6</accession>
<organism evidence="2 3">
    <name type="scientific">Phlebiopsis gigantea (strain 11061_1 CR5-6)</name>
    <name type="common">White-rot fungus</name>
    <name type="synonym">Peniophora gigantea</name>
    <dbReference type="NCBI Taxonomy" id="745531"/>
    <lineage>
        <taxon>Eukaryota</taxon>
        <taxon>Fungi</taxon>
        <taxon>Dikarya</taxon>
        <taxon>Basidiomycota</taxon>
        <taxon>Agaricomycotina</taxon>
        <taxon>Agaricomycetes</taxon>
        <taxon>Polyporales</taxon>
        <taxon>Phanerochaetaceae</taxon>
        <taxon>Phlebiopsis</taxon>
    </lineage>
</organism>
<evidence type="ECO:0000313" key="3">
    <source>
        <dbReference type="Proteomes" id="UP000053257"/>
    </source>
</evidence>
<proteinExistence type="predicted"/>
<protein>
    <recommendedName>
        <fullName evidence="4">FAD/NAD(P)-binding domain-containing protein</fullName>
    </recommendedName>
</protein>
<dbReference type="AlphaFoldDB" id="A0A0C3P2R6"/>
<dbReference type="PANTHER" id="PTHR43539">
    <property type="entry name" value="FLAVIN-BINDING MONOOXYGENASE-LIKE PROTEIN (AFU_ORTHOLOGUE AFUA_4G09220)"/>
    <property type="match status" value="1"/>
</dbReference>
<dbReference type="GO" id="GO:0050660">
    <property type="term" value="F:flavin adenine dinucleotide binding"/>
    <property type="evidence" value="ECO:0007669"/>
    <property type="project" value="TreeGrafter"/>
</dbReference>
<name>A0A0C3P2R6_PHLG1</name>
<dbReference type="InterPro" id="IPR036188">
    <property type="entry name" value="FAD/NAD-bd_sf"/>
</dbReference>
<reference evidence="2 3" key="1">
    <citation type="journal article" date="2014" name="PLoS Genet.">
        <title>Analysis of the Phlebiopsis gigantea genome, transcriptome and secretome provides insight into its pioneer colonization strategies of wood.</title>
        <authorList>
            <person name="Hori C."/>
            <person name="Ishida T."/>
            <person name="Igarashi K."/>
            <person name="Samejima M."/>
            <person name="Suzuki H."/>
            <person name="Master E."/>
            <person name="Ferreira P."/>
            <person name="Ruiz-Duenas F.J."/>
            <person name="Held B."/>
            <person name="Canessa P."/>
            <person name="Larrondo L.F."/>
            <person name="Schmoll M."/>
            <person name="Druzhinina I.S."/>
            <person name="Kubicek C.P."/>
            <person name="Gaskell J.A."/>
            <person name="Kersten P."/>
            <person name="St John F."/>
            <person name="Glasner J."/>
            <person name="Sabat G."/>
            <person name="Splinter BonDurant S."/>
            <person name="Syed K."/>
            <person name="Yadav J."/>
            <person name="Mgbeahuruike A.C."/>
            <person name="Kovalchuk A."/>
            <person name="Asiegbu F.O."/>
            <person name="Lackner G."/>
            <person name="Hoffmeister D."/>
            <person name="Rencoret J."/>
            <person name="Gutierrez A."/>
            <person name="Sun H."/>
            <person name="Lindquist E."/>
            <person name="Barry K."/>
            <person name="Riley R."/>
            <person name="Grigoriev I.V."/>
            <person name="Henrissat B."/>
            <person name="Kues U."/>
            <person name="Berka R.M."/>
            <person name="Martinez A.T."/>
            <person name="Covert S.F."/>
            <person name="Blanchette R.A."/>
            <person name="Cullen D."/>
        </authorList>
    </citation>
    <scope>NUCLEOTIDE SEQUENCE [LARGE SCALE GENOMIC DNA]</scope>
    <source>
        <strain evidence="2 3">11061_1 CR5-6</strain>
    </source>
</reference>